<feature type="repeat" description="WD" evidence="3">
    <location>
        <begin position="392"/>
        <end position="433"/>
    </location>
</feature>
<feature type="repeat" description="WD" evidence="3">
    <location>
        <begin position="222"/>
        <end position="257"/>
    </location>
</feature>
<dbReference type="CDD" id="cd00200">
    <property type="entry name" value="WD40"/>
    <property type="match status" value="1"/>
</dbReference>
<evidence type="ECO:0000256" key="4">
    <source>
        <dbReference type="SAM" id="Coils"/>
    </source>
</evidence>
<dbReference type="Proteomes" id="UP000053237">
    <property type="component" value="Unassembled WGS sequence"/>
</dbReference>
<dbReference type="AlphaFoldDB" id="A0A024GCZ8"/>
<dbReference type="PANTHER" id="PTHR19878">
    <property type="entry name" value="AUTOPHAGY PROTEIN 16-LIKE"/>
    <property type="match status" value="1"/>
</dbReference>
<dbReference type="InterPro" id="IPR019775">
    <property type="entry name" value="WD40_repeat_CS"/>
</dbReference>
<accession>A0A024GCZ8</accession>
<evidence type="ECO:0000313" key="6">
    <source>
        <dbReference type="Proteomes" id="UP000053237"/>
    </source>
</evidence>
<keyword evidence="4" id="KW-0175">Coiled coil</keyword>
<evidence type="ECO:0000256" key="3">
    <source>
        <dbReference type="PROSITE-ProRule" id="PRU00221"/>
    </source>
</evidence>
<name>A0A024GCZ8_9STRA</name>
<gene>
    <name evidence="5" type="ORF">BN9_054560</name>
</gene>
<dbReference type="InterPro" id="IPR036322">
    <property type="entry name" value="WD40_repeat_dom_sf"/>
</dbReference>
<dbReference type="PRINTS" id="PR00320">
    <property type="entry name" value="GPROTEINBRPT"/>
</dbReference>
<evidence type="ECO:0000256" key="2">
    <source>
        <dbReference type="ARBA" id="ARBA00022737"/>
    </source>
</evidence>
<keyword evidence="2" id="KW-0677">Repeat</keyword>
<feature type="repeat" description="WD" evidence="3">
    <location>
        <begin position="309"/>
        <end position="351"/>
    </location>
</feature>
<keyword evidence="1 3" id="KW-0853">WD repeat</keyword>
<dbReference type="SMART" id="SM00320">
    <property type="entry name" value="WD40"/>
    <property type="match status" value="7"/>
</dbReference>
<evidence type="ECO:0000256" key="1">
    <source>
        <dbReference type="ARBA" id="ARBA00022574"/>
    </source>
</evidence>
<dbReference type="InterPro" id="IPR001680">
    <property type="entry name" value="WD40_rpt"/>
</dbReference>
<dbReference type="Gene3D" id="2.130.10.10">
    <property type="entry name" value="YVTN repeat-like/Quinoprotein amine dehydrogenase"/>
    <property type="match status" value="2"/>
</dbReference>
<dbReference type="EMBL" id="CAIX01000075">
    <property type="protein sequence ID" value="CCI44647.1"/>
    <property type="molecule type" value="Genomic_DNA"/>
</dbReference>
<dbReference type="PANTHER" id="PTHR19878:SF8">
    <property type="entry name" value="AUTOPHAGY-RELATED 16, ISOFORM F"/>
    <property type="match status" value="1"/>
</dbReference>
<dbReference type="InterPro" id="IPR045160">
    <property type="entry name" value="ATG16"/>
</dbReference>
<organism evidence="5 6">
    <name type="scientific">Albugo candida</name>
    <dbReference type="NCBI Taxonomy" id="65357"/>
    <lineage>
        <taxon>Eukaryota</taxon>
        <taxon>Sar</taxon>
        <taxon>Stramenopiles</taxon>
        <taxon>Oomycota</taxon>
        <taxon>Peronosporomycetes</taxon>
        <taxon>Albuginales</taxon>
        <taxon>Albuginaceae</taxon>
        <taxon>Albugo</taxon>
    </lineage>
</organism>
<dbReference type="InterPro" id="IPR015943">
    <property type="entry name" value="WD40/YVTN_repeat-like_dom_sf"/>
</dbReference>
<dbReference type="OrthoDB" id="538223at2759"/>
<dbReference type="STRING" id="65357.A0A024GCZ8"/>
<dbReference type="PROSITE" id="PS50294">
    <property type="entry name" value="WD_REPEATS_REGION"/>
    <property type="match status" value="3"/>
</dbReference>
<protein>
    <submittedName>
        <fullName evidence="5">Uncharacterized protein</fullName>
    </submittedName>
</protein>
<dbReference type="InterPro" id="IPR020472">
    <property type="entry name" value="WD40_PAC1"/>
</dbReference>
<dbReference type="SUPFAM" id="SSF50978">
    <property type="entry name" value="WD40 repeat-like"/>
    <property type="match status" value="1"/>
</dbReference>
<dbReference type="PROSITE" id="PS50082">
    <property type="entry name" value="WD_REPEATS_2"/>
    <property type="match status" value="3"/>
</dbReference>
<dbReference type="InParanoid" id="A0A024GCZ8"/>
<comment type="caution">
    <text evidence="5">The sequence shown here is derived from an EMBL/GenBank/DDBJ whole genome shotgun (WGS) entry which is preliminary data.</text>
</comment>
<reference evidence="5 6" key="1">
    <citation type="submission" date="2012-05" db="EMBL/GenBank/DDBJ databases">
        <title>Recombination and specialization in a pathogen metapopulation.</title>
        <authorList>
            <person name="Gardiner A."/>
            <person name="Kemen E."/>
            <person name="Schultz-Larsen T."/>
            <person name="MacLean D."/>
            <person name="Van Oosterhout C."/>
            <person name="Jones J.D.G."/>
        </authorList>
    </citation>
    <scope>NUCLEOTIDE SEQUENCE [LARGE SCALE GENOMIC DNA]</scope>
    <source>
        <strain evidence="5 6">Ac Nc2</strain>
    </source>
</reference>
<sequence length="513" mass="57711">MSESENWFEVRGLELLKARNKVEVEPFQDLVTSYQKVSAYSNRNPPRFIDEANSDSIKGDTNDAATRYLTTIQGLEKELSISTSKLASFVSDQLEIVKENKQLVQDRKHWENQIELFVKRLEEEMVINKHKDQVMEQLELNIKTLREENSRLQQFVQTKDIETTRLSMQLENYQTREFQDSKIDRSNTSTTRSNATRITEMQYQDDKNGTSSRVVSQLTKVVRAHATEVNSICFNASDKVLFSASSDGTIRAWDLASNFRSIGEYRGLGTAYPLLCVRVSKDGEFVVGTGSDRKSFVWRVGTARVFQTLTGHKGKVVAAAFSSESVREVITGSSDRSLRIWDIVKGSSIHTLSCTSSCNDLEMTGGMIVSAHQDGSVRFWDRRTKLCVKQLESVHTEAVTSVSFTPSGTHLVTNSKDHTLKLVDPRTYEIVRCFQHATYKCGFDWNKAAITQDGRLVAAGGALGSIHIWNAWTGELEQENQNQCPASVACCVWRADGQQLACCDKNGFVTLWG</sequence>
<evidence type="ECO:0000313" key="5">
    <source>
        <dbReference type="EMBL" id="CCI44647.1"/>
    </source>
</evidence>
<dbReference type="GO" id="GO:0000045">
    <property type="term" value="P:autophagosome assembly"/>
    <property type="evidence" value="ECO:0007669"/>
    <property type="project" value="InterPro"/>
</dbReference>
<keyword evidence="6" id="KW-1185">Reference proteome</keyword>
<feature type="coiled-coil region" evidence="4">
    <location>
        <begin position="128"/>
        <end position="155"/>
    </location>
</feature>
<dbReference type="Pfam" id="PF00400">
    <property type="entry name" value="WD40"/>
    <property type="match status" value="5"/>
</dbReference>
<dbReference type="PROSITE" id="PS00678">
    <property type="entry name" value="WD_REPEATS_1"/>
    <property type="match status" value="2"/>
</dbReference>
<proteinExistence type="predicted"/>